<protein>
    <submittedName>
        <fullName evidence="3">Uncharacterized protein LOC105368376</fullName>
    </submittedName>
</protein>
<keyword evidence="2" id="KW-1185">Reference proteome</keyword>
<accession>A0AAJ6YWL0</accession>
<dbReference type="KEGG" id="csol:105368376"/>
<keyword evidence="1" id="KW-1133">Transmembrane helix</keyword>
<dbReference type="RefSeq" id="XP_011505685.1">
    <property type="nucleotide sequence ID" value="XM_011507383.1"/>
</dbReference>
<evidence type="ECO:0000313" key="2">
    <source>
        <dbReference type="Proteomes" id="UP000695007"/>
    </source>
</evidence>
<dbReference type="GeneID" id="105368376"/>
<name>A0AAJ6YWL0_9HYME</name>
<feature type="transmembrane region" description="Helical" evidence="1">
    <location>
        <begin position="7"/>
        <end position="26"/>
    </location>
</feature>
<dbReference type="AlphaFoldDB" id="A0AAJ6YWL0"/>
<sequence length="682" mass="78266">MEYRNSTYVLLVNIGVFIFIMNFHGVTSKYDVQFLNNYVTVNPIQLWRFLDTKEEEITERFSETIQELTVDRIKCLRYCIGSNTMMNQRPRTLDLNWNLEEKKRFDIGSTSIFDKESSEIHQGKLFKSNNSQNLQNECMFSIIAKCEIPHGLADNVSNIEKNFINSLQPNFDIFKDSDDNGRSSLNYVNEKLVDKTNLMNETEIDFHVQRHQVEINAVVLGNISKIDLKMPFATTQKPPQLTLATTRMPDGVSGLQLKVLNPPFGGWRIGLFGASNETYRVVVTSFKNAEFSESEQQDYFKGDDMFMHIFKVDDTNLISQQIESFNKNNKRINWFNNRIINRKFASKRSDEYILDDQIEPISFKFPETNDDKIMNISNGTMQFNTAHTENRMIDRGSFEIDDLNRSSNDELPIKKHLIIDINPNTNLIASPGTNHLVTFDITNNHVLTVRHYFTPRSSPLRIVATIPPYRFVEIGPSQTISVVVVVQIPPTITDSVLNTVTLQVQGIENLEKSAELHVRTSGSRLFDDMRPTIYYYFNNNCAGRNSAEKCLKSYWSMDITIQDSDSGLKNVMSVPKGIYPRYQYVSGTSNPVQFYYSNNCCNRAVEITATDLAGNVFSKKIDVNEWNNLMDGEIAAITVGVLFVILLTILLILLILYCSYQRKSHDLTYSQRYGSRTAPRSE</sequence>
<evidence type="ECO:0000313" key="3">
    <source>
        <dbReference type="RefSeq" id="XP_011505685.1"/>
    </source>
</evidence>
<evidence type="ECO:0000256" key="1">
    <source>
        <dbReference type="SAM" id="Phobius"/>
    </source>
</evidence>
<gene>
    <name evidence="3" type="primary">LOC105368376</name>
</gene>
<reference evidence="3" key="1">
    <citation type="submission" date="2025-08" db="UniProtKB">
        <authorList>
            <consortium name="RefSeq"/>
        </authorList>
    </citation>
    <scope>IDENTIFICATION</scope>
</reference>
<feature type="transmembrane region" description="Helical" evidence="1">
    <location>
        <begin position="634"/>
        <end position="657"/>
    </location>
</feature>
<keyword evidence="1" id="KW-0812">Transmembrane</keyword>
<keyword evidence="1" id="KW-0472">Membrane</keyword>
<proteinExistence type="predicted"/>
<dbReference type="Proteomes" id="UP000695007">
    <property type="component" value="Unplaced"/>
</dbReference>
<organism evidence="2 3">
    <name type="scientific">Ceratosolen solmsi marchali</name>
    <dbReference type="NCBI Taxonomy" id="326594"/>
    <lineage>
        <taxon>Eukaryota</taxon>
        <taxon>Metazoa</taxon>
        <taxon>Ecdysozoa</taxon>
        <taxon>Arthropoda</taxon>
        <taxon>Hexapoda</taxon>
        <taxon>Insecta</taxon>
        <taxon>Pterygota</taxon>
        <taxon>Neoptera</taxon>
        <taxon>Endopterygota</taxon>
        <taxon>Hymenoptera</taxon>
        <taxon>Apocrita</taxon>
        <taxon>Proctotrupomorpha</taxon>
        <taxon>Chalcidoidea</taxon>
        <taxon>Agaonidae</taxon>
        <taxon>Agaoninae</taxon>
        <taxon>Ceratosolen</taxon>
    </lineage>
</organism>